<sequence>MDEGGATAVRTALARLDLVPRGGVSRDTLRPLEVLEQQPAQQQAARAMLQHQLADVCMRSTGVFVAAQDAMESVPTCATACAEAADAVATRHAPRVRAAAEKLAAAAPAALAERAARVRVEEAWDAGVGALVAQPCALEACVARGDDDEALRIARHVWTTCAPDDAVRRALLREVDASLAGMHARVLASLCAPQTPLPRVRRAARTLHELADVAASHGPPRAWAMRSDEVCAAFLAARYVGVERALRVRDVARSVDAWHDAVHAACTCALSLWVDARGGGGGGGAAAPDRASGLVTAAFAMQSVAALRAHLAAALAALVRDAAGARAWEACGATLASVHARVVRVGTSCAALGVPLDGVADAVVASAPALFAHALRGTARAARAAGADDLAWDAVRRGVTAALNALRVYAPEAVADEVRAALDAYLAEARGRWAPTRAEAWASLEARARAALQSIYGAEEPAVPAGAAARAAVAA</sequence>
<name>A0ABY8ER45_MALFU</name>
<protein>
    <submittedName>
        <fullName evidence="1">Uncharacterized protein</fullName>
    </submittedName>
</protein>
<organism evidence="1 2">
    <name type="scientific">Malassezia furfur</name>
    <name type="common">Pityriasis versicolor infection agent</name>
    <name type="synonym">Pityrosporum furfur</name>
    <dbReference type="NCBI Taxonomy" id="55194"/>
    <lineage>
        <taxon>Eukaryota</taxon>
        <taxon>Fungi</taxon>
        <taxon>Dikarya</taxon>
        <taxon>Basidiomycota</taxon>
        <taxon>Ustilaginomycotina</taxon>
        <taxon>Malasseziomycetes</taxon>
        <taxon>Malasseziales</taxon>
        <taxon>Malasseziaceae</taxon>
        <taxon>Malassezia</taxon>
    </lineage>
</organism>
<gene>
    <name evidence="1" type="ORF">GLX27_002703</name>
</gene>
<dbReference type="EMBL" id="CP046235">
    <property type="protein sequence ID" value="WFD48037.1"/>
    <property type="molecule type" value="Genomic_DNA"/>
</dbReference>
<evidence type="ECO:0000313" key="1">
    <source>
        <dbReference type="EMBL" id="WFD48037.1"/>
    </source>
</evidence>
<reference evidence="1 2" key="1">
    <citation type="journal article" date="2020" name="Elife">
        <title>Loss of centromere function drives karyotype evolution in closely related Malassezia species.</title>
        <authorList>
            <person name="Sankaranarayanan S.R."/>
            <person name="Ianiri G."/>
            <person name="Coelho M.A."/>
            <person name="Reza M.H."/>
            <person name="Thimmappa B.C."/>
            <person name="Ganguly P."/>
            <person name="Vadnala R.N."/>
            <person name="Sun S."/>
            <person name="Siddharthan R."/>
            <person name="Tellgren-Roth C."/>
            <person name="Dawson T.L."/>
            <person name="Heitman J."/>
            <person name="Sanyal K."/>
        </authorList>
    </citation>
    <scope>NUCLEOTIDE SEQUENCE [LARGE SCALE GENOMIC DNA]</scope>
    <source>
        <strain evidence="1">CBS14141</strain>
    </source>
</reference>
<keyword evidence="2" id="KW-1185">Reference proteome</keyword>
<accession>A0ABY8ER45</accession>
<proteinExistence type="predicted"/>
<evidence type="ECO:0000313" key="2">
    <source>
        <dbReference type="Proteomes" id="UP000818624"/>
    </source>
</evidence>
<dbReference type="Proteomes" id="UP000818624">
    <property type="component" value="Chromosome 2"/>
</dbReference>